<dbReference type="PROSITE" id="PS50109">
    <property type="entry name" value="HIS_KIN"/>
    <property type="match status" value="1"/>
</dbReference>
<dbReference type="SUPFAM" id="SSF55073">
    <property type="entry name" value="Nucleotide cyclase"/>
    <property type="match status" value="1"/>
</dbReference>
<dbReference type="PRINTS" id="PR00344">
    <property type="entry name" value="BCTRLSENSOR"/>
</dbReference>
<feature type="domain" description="GGDEF" evidence="11">
    <location>
        <begin position="183"/>
        <end position="306"/>
    </location>
</feature>
<evidence type="ECO:0000256" key="9">
    <source>
        <dbReference type="SAM" id="Phobius"/>
    </source>
</evidence>
<comment type="caution">
    <text evidence="12">The sequence shown here is derived from an EMBL/GenBank/DDBJ whole genome shotgun (WGS) entry which is preliminary data.</text>
</comment>
<feature type="transmembrane region" description="Helical" evidence="9">
    <location>
        <begin position="12"/>
        <end position="45"/>
    </location>
</feature>
<organism evidence="12 13">
    <name type="scientific">Paenibacillus planticolens</name>
    <dbReference type="NCBI Taxonomy" id="2654976"/>
    <lineage>
        <taxon>Bacteria</taxon>
        <taxon>Bacillati</taxon>
        <taxon>Bacillota</taxon>
        <taxon>Bacilli</taxon>
        <taxon>Bacillales</taxon>
        <taxon>Paenibacillaceae</taxon>
        <taxon>Paenibacillus</taxon>
    </lineage>
</organism>
<dbReference type="InterPro" id="IPR043128">
    <property type="entry name" value="Rev_trsase/Diguanyl_cyclase"/>
</dbReference>
<keyword evidence="13" id="KW-1185">Reference proteome</keyword>
<dbReference type="CDD" id="cd00082">
    <property type="entry name" value="HisKA"/>
    <property type="match status" value="1"/>
</dbReference>
<feature type="transmembrane region" description="Helical" evidence="9">
    <location>
        <begin position="65"/>
        <end position="85"/>
    </location>
</feature>
<dbReference type="CDD" id="cd00075">
    <property type="entry name" value="HATPase"/>
    <property type="match status" value="1"/>
</dbReference>
<keyword evidence="9" id="KW-0472">Membrane</keyword>
<evidence type="ECO:0000256" key="1">
    <source>
        <dbReference type="ARBA" id="ARBA00000085"/>
    </source>
</evidence>
<feature type="domain" description="Histidine kinase" evidence="10">
    <location>
        <begin position="317"/>
        <end position="521"/>
    </location>
</feature>
<dbReference type="InterPro" id="IPR004358">
    <property type="entry name" value="Sig_transdc_His_kin-like_C"/>
</dbReference>
<keyword evidence="8" id="KW-0902">Two-component regulatory system</keyword>
<evidence type="ECO:0000256" key="8">
    <source>
        <dbReference type="ARBA" id="ARBA00023012"/>
    </source>
</evidence>
<evidence type="ECO:0000259" key="10">
    <source>
        <dbReference type="PROSITE" id="PS50109"/>
    </source>
</evidence>
<dbReference type="SMART" id="SM00267">
    <property type="entry name" value="GGDEF"/>
    <property type="match status" value="1"/>
</dbReference>
<keyword evidence="5" id="KW-0547">Nucleotide-binding</keyword>
<dbReference type="PANTHER" id="PTHR43065">
    <property type="entry name" value="SENSOR HISTIDINE KINASE"/>
    <property type="match status" value="1"/>
</dbReference>
<proteinExistence type="predicted"/>
<dbReference type="EMBL" id="WHNZ01000017">
    <property type="protein sequence ID" value="NOV00235.1"/>
    <property type="molecule type" value="Genomic_DNA"/>
</dbReference>
<accession>A0ABX1ZJG8</accession>
<dbReference type="Gene3D" id="3.30.565.10">
    <property type="entry name" value="Histidine kinase-like ATPase, C-terminal domain"/>
    <property type="match status" value="1"/>
</dbReference>
<evidence type="ECO:0000256" key="3">
    <source>
        <dbReference type="ARBA" id="ARBA00022553"/>
    </source>
</evidence>
<dbReference type="InterPro" id="IPR029787">
    <property type="entry name" value="Nucleotide_cyclase"/>
</dbReference>
<dbReference type="Gene3D" id="3.30.70.270">
    <property type="match status" value="1"/>
</dbReference>
<evidence type="ECO:0000256" key="6">
    <source>
        <dbReference type="ARBA" id="ARBA00022777"/>
    </source>
</evidence>
<dbReference type="InterPro" id="IPR000160">
    <property type="entry name" value="GGDEF_dom"/>
</dbReference>
<dbReference type="Gene3D" id="1.10.287.130">
    <property type="match status" value="1"/>
</dbReference>
<keyword evidence="4" id="KW-0808">Transferase</keyword>
<reference evidence="12 13" key="1">
    <citation type="submission" date="2019-10" db="EMBL/GenBank/DDBJ databases">
        <title>Description of Paenibacillus pedi sp. nov.</title>
        <authorList>
            <person name="Carlier A."/>
            <person name="Qi S."/>
        </authorList>
    </citation>
    <scope>NUCLEOTIDE SEQUENCE [LARGE SCALE GENOMIC DNA]</scope>
    <source>
        <strain evidence="12 13">LMG 31457</strain>
    </source>
</reference>
<dbReference type="Pfam" id="PF00990">
    <property type="entry name" value="GGDEF"/>
    <property type="match status" value="1"/>
</dbReference>
<dbReference type="PROSITE" id="PS50887">
    <property type="entry name" value="GGDEF"/>
    <property type="match status" value="1"/>
</dbReference>
<evidence type="ECO:0000313" key="12">
    <source>
        <dbReference type="EMBL" id="NOV00235.1"/>
    </source>
</evidence>
<dbReference type="Pfam" id="PF00512">
    <property type="entry name" value="HisKA"/>
    <property type="match status" value="1"/>
</dbReference>
<evidence type="ECO:0000313" key="13">
    <source>
        <dbReference type="Proteomes" id="UP000618579"/>
    </source>
</evidence>
<evidence type="ECO:0000259" key="11">
    <source>
        <dbReference type="PROSITE" id="PS50887"/>
    </source>
</evidence>
<evidence type="ECO:0000256" key="4">
    <source>
        <dbReference type="ARBA" id="ARBA00022679"/>
    </source>
</evidence>
<dbReference type="InterPro" id="IPR036890">
    <property type="entry name" value="HATPase_C_sf"/>
</dbReference>
<feature type="transmembrane region" description="Helical" evidence="9">
    <location>
        <begin position="97"/>
        <end position="114"/>
    </location>
</feature>
<dbReference type="SMART" id="SM00387">
    <property type="entry name" value="HATPase_c"/>
    <property type="match status" value="1"/>
</dbReference>
<dbReference type="PANTHER" id="PTHR43065:SF46">
    <property type="entry name" value="C4-DICARBOXYLATE TRANSPORT SENSOR PROTEIN DCTB"/>
    <property type="match status" value="1"/>
</dbReference>
<keyword evidence="7" id="KW-0067">ATP-binding</keyword>
<dbReference type="SMART" id="SM00388">
    <property type="entry name" value="HisKA"/>
    <property type="match status" value="1"/>
</dbReference>
<dbReference type="InterPro" id="IPR005467">
    <property type="entry name" value="His_kinase_dom"/>
</dbReference>
<comment type="catalytic activity">
    <reaction evidence="1">
        <text>ATP + protein L-histidine = ADP + protein N-phospho-L-histidine.</text>
        <dbReference type="EC" id="2.7.13.3"/>
    </reaction>
</comment>
<dbReference type="EC" id="2.7.13.3" evidence="2"/>
<dbReference type="InterPro" id="IPR003661">
    <property type="entry name" value="HisK_dim/P_dom"/>
</dbReference>
<gene>
    <name evidence="12" type="ORF">GC097_09420</name>
</gene>
<evidence type="ECO:0000256" key="7">
    <source>
        <dbReference type="ARBA" id="ARBA00022840"/>
    </source>
</evidence>
<evidence type="ECO:0000256" key="5">
    <source>
        <dbReference type="ARBA" id="ARBA00022741"/>
    </source>
</evidence>
<protein>
    <recommendedName>
        <fullName evidence="2">histidine kinase</fullName>
        <ecNumber evidence="2">2.7.13.3</ecNumber>
    </recommendedName>
</protein>
<keyword evidence="9" id="KW-1133">Transmembrane helix</keyword>
<feature type="transmembrane region" description="Helical" evidence="9">
    <location>
        <begin position="120"/>
        <end position="140"/>
    </location>
</feature>
<keyword evidence="9" id="KW-0812">Transmembrane</keyword>
<dbReference type="SUPFAM" id="SSF47384">
    <property type="entry name" value="Homodimeric domain of signal transducing histidine kinase"/>
    <property type="match status" value="1"/>
</dbReference>
<dbReference type="InterPro" id="IPR003594">
    <property type="entry name" value="HATPase_dom"/>
</dbReference>
<keyword evidence="3" id="KW-0597">Phosphoprotein</keyword>
<evidence type="ECO:0000256" key="2">
    <source>
        <dbReference type="ARBA" id="ARBA00012438"/>
    </source>
</evidence>
<name>A0ABX1ZJG8_9BACL</name>
<dbReference type="Pfam" id="PF02518">
    <property type="entry name" value="HATPase_c"/>
    <property type="match status" value="1"/>
</dbReference>
<dbReference type="SUPFAM" id="SSF55874">
    <property type="entry name" value="ATPase domain of HSP90 chaperone/DNA topoisomerase II/histidine kinase"/>
    <property type="match status" value="1"/>
</dbReference>
<keyword evidence="6" id="KW-0418">Kinase</keyword>
<dbReference type="InterPro" id="IPR036097">
    <property type="entry name" value="HisK_dim/P_sf"/>
</dbReference>
<dbReference type="Proteomes" id="UP000618579">
    <property type="component" value="Unassembled WGS sequence"/>
</dbReference>
<sequence length="522" mass="59714">MVIKILKHIGVPLICFLTIFSSILLGKAPIIAAVLGCVFYLSIAFERKLPFSRVFQFIFLALFHWYSHLNWCLILYYLLIWFAIADKQKITYTLRTTLMYIGVYSIIRLSYVPFTSYNLLVSIYDIASSMIFVLLMQYVLKSEIENKRLQQENDYLTTHDPLTGLLNYEGYVTTIENLIVKRFNFVLVLLDFQDFKSVNSENIHNGNETLNQISLLLGSMFDDSYAMSRYAGDQFAIILPAKDNLIPTISESLDSNILGFQVTYSFAQYPLEASTKEELISLAEERLFQNKRAVWLKREEHLFRSEKMKMIGELAAGMAHEIRNPLTTIKGFMQIATTRAYNIQPWHELIMSEIRRMNELTAEFLQFSKPHISNMKPESVSDCLDRVLSLAESDALYRGHNIIFEDTEEALYIFIDRDKVVQVLLNLIQNAFEAMTQPGDVHVRIKQENELAIIEIEDSGGGMSESELEKIFNPFYTTKENGTGLGLSICHKIAVDHGGSLEVKSSIGSGSIFSFKLPIVEM</sequence>